<comment type="similarity">
    <text evidence="4">Belongs to the peptidase M16 family. PreP subfamily.</text>
</comment>
<evidence type="ECO:0000313" key="18">
    <source>
        <dbReference type="EMBL" id="KAF2480568.1"/>
    </source>
</evidence>
<gene>
    <name evidence="18" type="ORF">BDY17DRAFT_348124</name>
</gene>
<keyword evidence="8" id="KW-0479">Metal-binding</keyword>
<dbReference type="InterPro" id="IPR011249">
    <property type="entry name" value="Metalloenz_LuxS/M16"/>
</dbReference>
<comment type="subunit">
    <text evidence="5">Monomer and homodimer; homodimerization is induced by binding of the substrate.</text>
</comment>
<dbReference type="FunFam" id="3.30.830.10:FF:000011">
    <property type="entry name" value="Presequence protease, mitochondrial"/>
    <property type="match status" value="1"/>
</dbReference>
<dbReference type="GO" id="GO:0016485">
    <property type="term" value="P:protein processing"/>
    <property type="evidence" value="ECO:0007669"/>
    <property type="project" value="TreeGrafter"/>
</dbReference>
<keyword evidence="10" id="KW-0862">Zinc</keyword>
<evidence type="ECO:0000256" key="9">
    <source>
        <dbReference type="ARBA" id="ARBA00022801"/>
    </source>
</evidence>
<evidence type="ECO:0000256" key="13">
    <source>
        <dbReference type="ARBA" id="ARBA00023128"/>
    </source>
</evidence>
<dbReference type="InterPro" id="IPR055130">
    <property type="entry name" value="PreP_C"/>
</dbReference>
<evidence type="ECO:0000256" key="8">
    <source>
        <dbReference type="ARBA" id="ARBA00022723"/>
    </source>
</evidence>
<keyword evidence="7" id="KW-0645">Protease</keyword>
<dbReference type="Pfam" id="PF22516">
    <property type="entry name" value="PreP_C"/>
    <property type="match status" value="1"/>
</dbReference>
<comment type="function">
    <text evidence="15">Degrades mitochondrial transit peptides after their cleavage in the intermembrane space or in the matrix, and presequence peptides; clearance of these peptides is required to keep the presequence processing machinery running. Preferentially cleaves the N-terminal side of paired basic amino acid residues. Also degrades other unstructured peptides. May function as an ATP-dependent peptidase as opposed to a metalloendopeptidase.</text>
</comment>
<dbReference type="Pfam" id="PF00675">
    <property type="entry name" value="Peptidase_M16"/>
    <property type="match status" value="1"/>
</dbReference>
<dbReference type="Pfam" id="PF05193">
    <property type="entry name" value="Peptidase_M16_C"/>
    <property type="match status" value="1"/>
</dbReference>
<evidence type="ECO:0000256" key="4">
    <source>
        <dbReference type="ARBA" id="ARBA00007575"/>
    </source>
</evidence>
<dbReference type="OrthoDB" id="10250783at2759"/>
<evidence type="ECO:0000256" key="14">
    <source>
        <dbReference type="ARBA" id="ARBA00034552"/>
    </source>
</evidence>
<dbReference type="InterPro" id="IPR013578">
    <property type="entry name" value="Peptidase_M16C_assoc"/>
</dbReference>
<dbReference type="Proteomes" id="UP000799767">
    <property type="component" value="Unassembled WGS sequence"/>
</dbReference>
<evidence type="ECO:0000256" key="10">
    <source>
        <dbReference type="ARBA" id="ARBA00022833"/>
    </source>
</evidence>
<accession>A0A6A6PKF9</accession>
<keyword evidence="16" id="KW-0175">Coiled coil</keyword>
<dbReference type="RefSeq" id="XP_033587138.1">
    <property type="nucleotide sequence ID" value="XM_033738139.1"/>
</dbReference>
<dbReference type="Pfam" id="PF08367">
    <property type="entry name" value="M16C_assoc"/>
    <property type="match status" value="1"/>
</dbReference>
<dbReference type="InterPro" id="IPR011765">
    <property type="entry name" value="Pept_M16_N"/>
</dbReference>
<evidence type="ECO:0000256" key="2">
    <source>
        <dbReference type="ARBA" id="ARBA00004305"/>
    </source>
</evidence>
<keyword evidence="19" id="KW-1185">Reference proteome</keyword>
<proteinExistence type="inferred from homology"/>
<evidence type="ECO:0000256" key="3">
    <source>
        <dbReference type="ARBA" id="ARBA00004569"/>
    </source>
</evidence>
<protein>
    <recommendedName>
        <fullName evidence="6">Presequence protease, mitochondrial</fullName>
    </recommendedName>
    <alternativeName>
        <fullName evidence="14">Pitrilysin metalloproteinase</fullName>
    </alternativeName>
</protein>
<dbReference type="GO" id="GO:0004222">
    <property type="term" value="F:metalloendopeptidase activity"/>
    <property type="evidence" value="ECO:0007669"/>
    <property type="project" value="TreeGrafter"/>
</dbReference>
<dbReference type="InterPro" id="IPR007863">
    <property type="entry name" value="Peptidase_M16_C"/>
</dbReference>
<evidence type="ECO:0000256" key="11">
    <source>
        <dbReference type="ARBA" id="ARBA00022946"/>
    </source>
</evidence>
<feature type="domain" description="Peptidase M16C associated" evidence="17">
    <location>
        <begin position="501"/>
        <end position="760"/>
    </location>
</feature>
<evidence type="ECO:0000259" key="17">
    <source>
        <dbReference type="SMART" id="SM01264"/>
    </source>
</evidence>
<comment type="cofactor">
    <cofactor evidence="1">
        <name>Zn(2+)</name>
        <dbReference type="ChEBI" id="CHEBI:29105"/>
    </cofactor>
</comment>
<dbReference type="GO" id="GO:0046872">
    <property type="term" value="F:metal ion binding"/>
    <property type="evidence" value="ECO:0007669"/>
    <property type="project" value="UniProtKB-KW"/>
</dbReference>
<evidence type="ECO:0000256" key="12">
    <source>
        <dbReference type="ARBA" id="ARBA00023049"/>
    </source>
</evidence>
<dbReference type="GO" id="GO:0005759">
    <property type="term" value="C:mitochondrial matrix"/>
    <property type="evidence" value="ECO:0007669"/>
    <property type="project" value="UniProtKB-SubCell"/>
</dbReference>
<evidence type="ECO:0000256" key="15">
    <source>
        <dbReference type="ARBA" id="ARBA00045897"/>
    </source>
</evidence>
<dbReference type="SUPFAM" id="SSF63411">
    <property type="entry name" value="LuxS/MPP-like metallohydrolase"/>
    <property type="match status" value="4"/>
</dbReference>
<organism evidence="18 19">
    <name type="scientific">Neohortaea acidophila</name>
    <dbReference type="NCBI Taxonomy" id="245834"/>
    <lineage>
        <taxon>Eukaryota</taxon>
        <taxon>Fungi</taxon>
        <taxon>Dikarya</taxon>
        <taxon>Ascomycota</taxon>
        <taxon>Pezizomycotina</taxon>
        <taxon>Dothideomycetes</taxon>
        <taxon>Dothideomycetidae</taxon>
        <taxon>Mycosphaerellales</taxon>
        <taxon>Teratosphaeriaceae</taxon>
        <taxon>Neohortaea</taxon>
    </lineage>
</organism>
<feature type="coiled-coil region" evidence="16">
    <location>
        <begin position="509"/>
        <end position="536"/>
    </location>
</feature>
<dbReference type="FunFam" id="3.30.830.10:FF:000013">
    <property type="entry name" value="Mitochondrial presequence protease"/>
    <property type="match status" value="1"/>
</dbReference>
<keyword evidence="12" id="KW-0482">Metalloprotease</keyword>
<keyword evidence="11" id="KW-0809">Transit peptide</keyword>
<keyword evidence="9" id="KW-0378">Hydrolase</keyword>
<evidence type="ECO:0000313" key="19">
    <source>
        <dbReference type="Proteomes" id="UP000799767"/>
    </source>
</evidence>
<reference evidence="18" key="1">
    <citation type="journal article" date="2020" name="Stud. Mycol.">
        <title>101 Dothideomycetes genomes: a test case for predicting lifestyles and emergence of pathogens.</title>
        <authorList>
            <person name="Haridas S."/>
            <person name="Albert R."/>
            <person name="Binder M."/>
            <person name="Bloem J."/>
            <person name="Labutti K."/>
            <person name="Salamov A."/>
            <person name="Andreopoulos B."/>
            <person name="Baker S."/>
            <person name="Barry K."/>
            <person name="Bills G."/>
            <person name="Bluhm B."/>
            <person name="Cannon C."/>
            <person name="Castanera R."/>
            <person name="Culley D."/>
            <person name="Daum C."/>
            <person name="Ezra D."/>
            <person name="Gonzalez J."/>
            <person name="Henrissat B."/>
            <person name="Kuo A."/>
            <person name="Liang C."/>
            <person name="Lipzen A."/>
            <person name="Lutzoni F."/>
            <person name="Magnuson J."/>
            <person name="Mondo S."/>
            <person name="Nolan M."/>
            <person name="Ohm R."/>
            <person name="Pangilinan J."/>
            <person name="Park H.-J."/>
            <person name="Ramirez L."/>
            <person name="Alfaro M."/>
            <person name="Sun H."/>
            <person name="Tritt A."/>
            <person name="Yoshinaga Y."/>
            <person name="Zwiers L.-H."/>
            <person name="Turgeon B."/>
            <person name="Goodwin S."/>
            <person name="Spatafora J."/>
            <person name="Crous P."/>
            <person name="Grigoriev I."/>
        </authorList>
    </citation>
    <scope>NUCLEOTIDE SEQUENCE</scope>
    <source>
        <strain evidence="18">CBS 113389</strain>
    </source>
</reference>
<evidence type="ECO:0000256" key="16">
    <source>
        <dbReference type="SAM" id="Coils"/>
    </source>
</evidence>
<dbReference type="GO" id="GO:0005758">
    <property type="term" value="C:mitochondrial intermembrane space"/>
    <property type="evidence" value="ECO:0007669"/>
    <property type="project" value="UniProtKB-SubCell"/>
</dbReference>
<evidence type="ECO:0000256" key="7">
    <source>
        <dbReference type="ARBA" id="ARBA00022670"/>
    </source>
</evidence>
<dbReference type="PANTHER" id="PTHR43016">
    <property type="entry name" value="PRESEQUENCE PROTEASE"/>
    <property type="match status" value="1"/>
</dbReference>
<dbReference type="Gene3D" id="3.30.830.10">
    <property type="entry name" value="Metalloenzyme, LuxS/M16 peptidase-like"/>
    <property type="match status" value="4"/>
</dbReference>
<dbReference type="FunFam" id="3.30.830.10:FF:000009">
    <property type="entry name" value="Presequence protease, mitochondrial"/>
    <property type="match status" value="1"/>
</dbReference>
<dbReference type="GeneID" id="54479141"/>
<evidence type="ECO:0000256" key="6">
    <source>
        <dbReference type="ARBA" id="ARBA00020167"/>
    </source>
</evidence>
<dbReference type="EMBL" id="MU001639">
    <property type="protein sequence ID" value="KAF2480568.1"/>
    <property type="molecule type" value="Genomic_DNA"/>
</dbReference>
<comment type="subcellular location">
    <subcellularLocation>
        <location evidence="3">Mitochondrion intermembrane space</location>
    </subcellularLocation>
    <subcellularLocation>
        <location evidence="2">Mitochondrion matrix</location>
    </subcellularLocation>
</comment>
<evidence type="ECO:0000256" key="5">
    <source>
        <dbReference type="ARBA" id="ARBA00011853"/>
    </source>
</evidence>
<name>A0A6A6PKF9_9PEZI</name>
<evidence type="ECO:0000256" key="1">
    <source>
        <dbReference type="ARBA" id="ARBA00001947"/>
    </source>
</evidence>
<dbReference type="SMART" id="SM01264">
    <property type="entry name" value="M16C_associated"/>
    <property type="match status" value="1"/>
</dbReference>
<keyword evidence="13" id="KW-0496">Mitochondrion</keyword>
<dbReference type="AlphaFoldDB" id="A0A6A6PKF9"/>
<sequence length="1049" mass="116441">MIHASRAPRRLPRIVAPYARTLLHPSRRRYASITDVANLPKPGTHLHGFTLQRTKHVPELELSALHFKHDKTGADYLHVARQDDNNVFSIGFKTNPPDATGVPHILEHVTLCGSEKYPVRDPFFKMLPRSLQNFMNAFTSADYTMYPFATTNAQDFKNLMGVYLDATLHPLLKPADFVQEGWRVGPENPLVESQDAQDLVFKGVVYNEMKGQMSDATYLFYIRFMEHVFPSLNNSGGDPAKMTALTYDQLKTFHQEHYHPSNSKIITYGDQPVENHLQMLGATLDQFGESEPDSDIKLPVDLSNGPNMVTIAGPIDPLTPPSAQYKTSRTWMMGDPTDILESFGLQIATSLLMDGYGSPLYRALIESGLGTDFTPNTGYDNSARRAIFSVGLNGVTEENVPKVHEAITAALQEVIAKGFVKQKVDGVLHQLELGLKHKTAAFGLNLVQRLKPGWFNGVDPFDALAWNSIVEGFKAEYAKGGYLEKLLGKYLANDNTLSFTMVPSPTYGAELAAEEAERLERKITETVSQFKTKEEAHEHLRMRELELLHEQESGRSESLDSLPTLHVADIPREQRKVELRFGESQNGTKVQWRETATNGITYFRALSLFKDLPDELRMLVPLFCDSLMRIGTKDKSMEELEDLIKLRTGGIHLGYHASTSPRDTQTAEEGLMFSGHALDRNVGAMYDLISRILTETDFDSPKAQKMIRQLLQSSASGAVDTIASGGHGYARNYAAAGLTPRGKMAEQTQGLTQVGLITSLAVAEENEQAMIELIHKLKMIQALAVANLKLGSRVALTCSPDVSSNNEQELAKFLTTTTSTNLTGNLSANNPPLQTNLQYPPGVQTFFNFPYQVSYSALTLPTGPYTDRSTASFAILAQLLTHRHLHHEIREKGGAYGGGAFSAGNNGFFGMYSYRDPNPENTLRIMRDAGRWAAEREWSERELEEAKLSVFQSVDAPRGVSEEGATRFLSGIDEAMEQERREWLLDVDRGQVREAAETLAGQMGEASVVLLGERKTFVSEERGWVVRDLGIAEKQAAINEEEVLESAAA</sequence>
<dbReference type="PANTHER" id="PTHR43016:SF13">
    <property type="entry name" value="PRESEQUENCE PROTEASE, MITOCHONDRIAL"/>
    <property type="match status" value="1"/>
</dbReference>